<dbReference type="AlphaFoldDB" id="A0A813JWL1"/>
<comment type="caution">
    <text evidence="2">The sequence shown here is derived from an EMBL/GenBank/DDBJ whole genome shotgun (WGS) entry which is preliminary data.</text>
</comment>
<dbReference type="Proteomes" id="UP000626109">
    <property type="component" value="Unassembled WGS sequence"/>
</dbReference>
<keyword evidence="1" id="KW-1133">Transmembrane helix</keyword>
<feature type="transmembrane region" description="Helical" evidence="1">
    <location>
        <begin position="22"/>
        <end position="44"/>
    </location>
</feature>
<keyword evidence="1" id="KW-0472">Membrane</keyword>
<reference evidence="2" key="1">
    <citation type="submission" date="2021-02" db="EMBL/GenBank/DDBJ databases">
        <authorList>
            <person name="Dougan E. K."/>
            <person name="Rhodes N."/>
            <person name="Thang M."/>
            <person name="Chan C."/>
        </authorList>
    </citation>
    <scope>NUCLEOTIDE SEQUENCE</scope>
</reference>
<protein>
    <submittedName>
        <fullName evidence="2">Uncharacterized protein</fullName>
    </submittedName>
</protein>
<proteinExistence type="predicted"/>
<evidence type="ECO:0000313" key="2">
    <source>
        <dbReference type="EMBL" id="CAE8684666.1"/>
    </source>
</evidence>
<sequence length="658" mass="71056">MPRPTLSGRAVGTEVGFDSRKVVPLGVFAVLLVGSVVAFSCLGVPTPTHPRSLQARGDYEDGFVTNAQKVLTFSWTGQTRSASAAFQAVFTNGHGYWNPVFSESGLKGVVWTGQKVVDWVENDLLAGRDPFLRHGGLVPVPWDTLPANGAVAGDQLLHEQYVGYSRRQVCFIVAKSMLGANTLGYENGLGRLMFKKEADTDCIPSAGDFGKSWWGLLAACAADPNLVDGSQGPLVLVTKGAKPGDLQAQEEHLRDTSSKLPLAYAGFRLCRYDDGGSKEYLSGIPEVPKEGCRPPSAGGPGVDFMTGGLPGQALQDTTTTDMVGGHAYGKSCYIGGGQDERLMLYMPELSALAFFLSQARPDASAIPSLRTPVWVLGARVLFSGLDGTARFSHLFQINRNVPMLTDLTDMELNSINFMISTSRPVLAIKSPMVGLLKSSFAAHSLQKARLNKEKLQRSRDVRWHGLRVVSQYSFGSQVMAWYHAVKLDSYAADLHPVLRKIVKSIGAGPWVAGLSWGDSQLGVLAMWLGHALAAQSWGASGELPLDYYLYSAFTENPGNQCLLHSAPNCHKCLRQCVANPLPSSAFWLPQHAWMKSGNPCVSDGEGACSNKGLEDVMWIYGLKHAGELWDKVDELLGLSSDSSRSVFDMLMDDSVSSA</sequence>
<evidence type="ECO:0000313" key="3">
    <source>
        <dbReference type="Proteomes" id="UP000626109"/>
    </source>
</evidence>
<organism evidence="2 3">
    <name type="scientific">Polarella glacialis</name>
    <name type="common">Dinoflagellate</name>
    <dbReference type="NCBI Taxonomy" id="89957"/>
    <lineage>
        <taxon>Eukaryota</taxon>
        <taxon>Sar</taxon>
        <taxon>Alveolata</taxon>
        <taxon>Dinophyceae</taxon>
        <taxon>Suessiales</taxon>
        <taxon>Suessiaceae</taxon>
        <taxon>Polarella</taxon>
    </lineage>
</organism>
<dbReference type="EMBL" id="CAJNNW010026345">
    <property type="protein sequence ID" value="CAE8684666.1"/>
    <property type="molecule type" value="Genomic_DNA"/>
</dbReference>
<accession>A0A813JWL1</accession>
<gene>
    <name evidence="2" type="ORF">PGLA2088_LOCUS24052</name>
</gene>
<evidence type="ECO:0000256" key="1">
    <source>
        <dbReference type="SAM" id="Phobius"/>
    </source>
</evidence>
<name>A0A813JWL1_POLGL</name>
<keyword evidence="1" id="KW-0812">Transmembrane</keyword>